<protein>
    <submittedName>
        <fullName evidence="2">Transglutaminase-like domain-containing protein</fullName>
    </submittedName>
</protein>
<evidence type="ECO:0000313" key="2">
    <source>
        <dbReference type="EMBL" id="MCY6369576.1"/>
    </source>
</evidence>
<dbReference type="PANTHER" id="PTHR33490">
    <property type="entry name" value="BLR5614 PROTEIN-RELATED"/>
    <property type="match status" value="1"/>
</dbReference>
<dbReference type="Gene3D" id="3.10.620.30">
    <property type="match status" value="1"/>
</dbReference>
<proteinExistence type="predicted"/>
<dbReference type="RefSeq" id="WP_268047954.1">
    <property type="nucleotide sequence ID" value="NZ_JAPQES010000001.1"/>
</dbReference>
<gene>
    <name evidence="2" type="ORF">OXH55_02800</name>
</gene>
<name>A0ABT4CKK1_9CLOT</name>
<dbReference type="Proteomes" id="UP001079657">
    <property type="component" value="Unassembled WGS sequence"/>
</dbReference>
<comment type="caution">
    <text evidence="2">The sequence shown here is derived from an EMBL/GenBank/DDBJ whole genome shotgun (WGS) entry which is preliminary data.</text>
</comment>
<dbReference type="Pfam" id="PF01841">
    <property type="entry name" value="Transglut_core"/>
    <property type="match status" value="1"/>
</dbReference>
<evidence type="ECO:0000313" key="3">
    <source>
        <dbReference type="Proteomes" id="UP001079657"/>
    </source>
</evidence>
<evidence type="ECO:0000259" key="1">
    <source>
        <dbReference type="SMART" id="SM00460"/>
    </source>
</evidence>
<accession>A0ABT4CKK1</accession>
<dbReference type="InterPro" id="IPR038765">
    <property type="entry name" value="Papain-like_cys_pep_sf"/>
</dbReference>
<keyword evidence="3" id="KW-1185">Reference proteome</keyword>
<dbReference type="SMART" id="SM00460">
    <property type="entry name" value="TGc"/>
    <property type="match status" value="1"/>
</dbReference>
<dbReference type="EMBL" id="JAPQES010000001">
    <property type="protein sequence ID" value="MCY6369576.1"/>
    <property type="molecule type" value="Genomic_DNA"/>
</dbReference>
<dbReference type="InterPro" id="IPR002931">
    <property type="entry name" value="Transglutaminase-like"/>
</dbReference>
<feature type="domain" description="Transglutaminase-like" evidence="1">
    <location>
        <begin position="201"/>
        <end position="259"/>
    </location>
</feature>
<dbReference type="SUPFAM" id="SSF54001">
    <property type="entry name" value="Cysteine proteinases"/>
    <property type="match status" value="1"/>
</dbReference>
<reference evidence="2" key="1">
    <citation type="submission" date="2022-12" db="EMBL/GenBank/DDBJ databases">
        <authorList>
            <person name="Wang J."/>
        </authorList>
    </citation>
    <scope>NUCLEOTIDE SEQUENCE</scope>
    <source>
        <strain evidence="2">HY-42-06</strain>
    </source>
</reference>
<sequence>MFKKIGLFVCLTVFYSLLFNYDVALSKMLYDENNQVESAKNKLINEPKLDESEKNKGSIKIKFANTSGNKMKIGIKKDSNNYYYNFKGNANYESFPLQSGSGKYKVTLFENTRETKYKSIKSWTINVKLKDENSVYLNSIKLVNWKNTTTTVSKAKQLTNGLKNDEDKAKAIYDYIVSNIKYDSNKAKNVKNGYVPNIDSVIDSKLGICYDFASTYAGMLRSIGIPAKLVMGNSSNVKGYHAWNEVFINGRWVIVDTSYDSQAKEANVKVSMCKSSVSYKKIKQY</sequence>
<organism evidence="2 3">
    <name type="scientific">Clostridium ganghwense</name>
    <dbReference type="NCBI Taxonomy" id="312089"/>
    <lineage>
        <taxon>Bacteria</taxon>
        <taxon>Bacillati</taxon>
        <taxon>Bacillota</taxon>
        <taxon>Clostridia</taxon>
        <taxon>Eubacteriales</taxon>
        <taxon>Clostridiaceae</taxon>
        <taxon>Clostridium</taxon>
    </lineage>
</organism>